<dbReference type="EMBL" id="RCOS01000177">
    <property type="protein sequence ID" value="RSN71259.1"/>
    <property type="molecule type" value="Genomic_DNA"/>
</dbReference>
<evidence type="ECO:0000313" key="3">
    <source>
        <dbReference type="Proteomes" id="UP000277582"/>
    </source>
</evidence>
<accession>A0A429GBU5</accession>
<dbReference type="Proteomes" id="UP000277582">
    <property type="component" value="Unassembled WGS sequence"/>
</dbReference>
<comment type="caution">
    <text evidence="2">The sequence shown here is derived from an EMBL/GenBank/DDBJ whole genome shotgun (WGS) entry which is preliminary data.</text>
</comment>
<evidence type="ECO:0000256" key="1">
    <source>
        <dbReference type="SAM" id="MobiDB-lite"/>
    </source>
</evidence>
<organism evidence="2 3">
    <name type="scientific">Candidatus Methanodesulfokora washburnensis</name>
    <dbReference type="NCBI Taxonomy" id="2478471"/>
    <lineage>
        <taxon>Archaea</taxon>
        <taxon>Thermoproteota</taxon>
        <taxon>Candidatus Korarchaeia</taxon>
        <taxon>Candidatus Korarchaeia incertae sedis</taxon>
        <taxon>Candidatus Methanodesulfokora</taxon>
    </lineage>
</organism>
<evidence type="ECO:0000313" key="2">
    <source>
        <dbReference type="EMBL" id="RSN71259.1"/>
    </source>
</evidence>
<keyword evidence="3" id="KW-1185">Reference proteome</keyword>
<protein>
    <submittedName>
        <fullName evidence="2">Uncharacterized protein</fullName>
    </submittedName>
</protein>
<sequence length="192" mass="21405">PFLSPRPVRSEKAGGGSVSRMETEKVLSPEMGATPARGSGAGADPLAQIYRIQEYIIQRLSRVFPLRLRTIKLKSNTVLDEFNDQPPFIEIDKGIIVPELKKDVEEIAKLAKEQFGAIGVVITVKNGIVVKFVDFVPGVGTARWWMPLTRLVDRAKSEVKGEREKEEKLNTAIASIISKITKINLEDYLYPE</sequence>
<dbReference type="AlphaFoldDB" id="A0A429GBU5"/>
<feature type="non-terminal residue" evidence="2">
    <location>
        <position position="1"/>
    </location>
</feature>
<proteinExistence type="predicted"/>
<feature type="region of interest" description="Disordered" evidence="1">
    <location>
        <begin position="1"/>
        <end position="40"/>
    </location>
</feature>
<name>A0A429GBU5_9CREN</name>
<gene>
    <name evidence="2" type="ORF">D6D85_16270</name>
</gene>
<reference evidence="2 3" key="1">
    <citation type="submission" date="2018-10" db="EMBL/GenBank/DDBJ databases">
        <title>Co-occurring genomic capacity for anaerobic methane metabolism and dissimilatory sulfite reduction discovered in the Korarchaeota.</title>
        <authorList>
            <person name="Mckay L.J."/>
            <person name="Dlakic M."/>
            <person name="Fields M.W."/>
            <person name="Delmont T.O."/>
            <person name="Eren A.M."/>
            <person name="Jay Z.J."/>
            <person name="Klingelsmith K.B."/>
            <person name="Rusch D.B."/>
            <person name="Inskeep W.P."/>
        </authorList>
    </citation>
    <scope>NUCLEOTIDE SEQUENCE [LARGE SCALE GENOMIC DNA]</scope>
    <source>
        <strain evidence="2 3">MDKW</strain>
    </source>
</reference>